<dbReference type="InterPro" id="IPR003961">
    <property type="entry name" value="FN3_dom"/>
</dbReference>
<comment type="caution">
    <text evidence="10">The sequence shown here is derived from an EMBL/GenBank/DDBJ whole genome shotgun (WGS) entry which is preliminary data.</text>
</comment>
<comment type="subcellular location">
    <subcellularLocation>
        <location evidence="1">Membrane</location>
        <topology evidence="1">Single-pass type I membrane protein</topology>
    </subcellularLocation>
</comment>
<evidence type="ECO:0000256" key="6">
    <source>
        <dbReference type="ARBA" id="ARBA00023170"/>
    </source>
</evidence>
<dbReference type="InterPro" id="IPR015319">
    <property type="entry name" value="IL-4_rcpt-alpha_N"/>
</dbReference>
<dbReference type="PANTHER" id="PTHR23037:SF42">
    <property type="entry name" value="CYTOKINE RECEPTOR COMMON SUBUNIT GAMMA ISOFORM X1-RELATED"/>
    <property type="match status" value="1"/>
</dbReference>
<evidence type="ECO:0000256" key="8">
    <source>
        <dbReference type="SAM" id="Phobius"/>
    </source>
</evidence>
<evidence type="ECO:0000256" key="3">
    <source>
        <dbReference type="ARBA" id="ARBA00022729"/>
    </source>
</evidence>
<evidence type="ECO:0000313" key="10">
    <source>
        <dbReference type="EMBL" id="KAB5531065.1"/>
    </source>
</evidence>
<evidence type="ECO:0000256" key="5">
    <source>
        <dbReference type="ARBA" id="ARBA00023136"/>
    </source>
</evidence>
<feature type="transmembrane region" description="Helical" evidence="8">
    <location>
        <begin position="54"/>
        <end position="74"/>
    </location>
</feature>
<evidence type="ECO:0000313" key="11">
    <source>
        <dbReference type="Proteomes" id="UP000327468"/>
    </source>
</evidence>
<evidence type="ECO:0000259" key="9">
    <source>
        <dbReference type="PROSITE" id="PS50853"/>
    </source>
</evidence>
<evidence type="ECO:0000256" key="4">
    <source>
        <dbReference type="ARBA" id="ARBA00022989"/>
    </source>
</evidence>
<protein>
    <recommendedName>
        <fullName evidence="9">Fibronectin type-III domain-containing protein</fullName>
    </recommendedName>
</protein>
<feature type="transmembrane region" description="Helical" evidence="8">
    <location>
        <begin position="291"/>
        <end position="311"/>
    </location>
</feature>
<organism evidence="10 11">
    <name type="scientific">Pangasianodon hypophthalmus</name>
    <name type="common">Striped catfish</name>
    <name type="synonym">Helicophagus hypophthalmus</name>
    <dbReference type="NCBI Taxonomy" id="310915"/>
    <lineage>
        <taxon>Eukaryota</taxon>
        <taxon>Metazoa</taxon>
        <taxon>Chordata</taxon>
        <taxon>Craniata</taxon>
        <taxon>Vertebrata</taxon>
        <taxon>Euteleostomi</taxon>
        <taxon>Actinopterygii</taxon>
        <taxon>Neopterygii</taxon>
        <taxon>Teleostei</taxon>
        <taxon>Ostariophysi</taxon>
        <taxon>Siluriformes</taxon>
        <taxon>Pangasiidae</taxon>
        <taxon>Pangasianodon</taxon>
    </lineage>
</organism>
<keyword evidence="3" id="KW-0732">Signal</keyword>
<reference evidence="10 11" key="1">
    <citation type="submission" date="2019-06" db="EMBL/GenBank/DDBJ databases">
        <title>A chromosome-scale genome assembly of the striped catfish, Pangasianodon hypophthalmus.</title>
        <authorList>
            <person name="Wen M."/>
            <person name="Zahm M."/>
            <person name="Roques C."/>
            <person name="Cabau C."/>
            <person name="Klopp C."/>
            <person name="Donnadieu C."/>
            <person name="Jouanno E."/>
            <person name="Avarre J.-C."/>
            <person name="Campet M."/>
            <person name="Ha T.T.T."/>
            <person name="Dugue R."/>
            <person name="Lampietro C."/>
            <person name="Louis A."/>
            <person name="Herpin A."/>
            <person name="Echchiki A."/>
            <person name="Berthelot C."/>
            <person name="Parey E."/>
            <person name="Roest-Crollius H."/>
            <person name="Braasch I."/>
            <person name="Postlethwait J."/>
            <person name="Bobe J."/>
            <person name="Montfort J."/>
            <person name="Bouchez O."/>
            <person name="Begum T."/>
            <person name="Schartl M."/>
            <person name="Guiguen Y."/>
        </authorList>
    </citation>
    <scope>NUCLEOTIDE SEQUENCE [LARGE SCALE GENOMIC DNA]</scope>
    <source>
        <strain evidence="10 11">Indonesia</strain>
        <tissue evidence="10">Blood</tissue>
    </source>
</reference>
<keyword evidence="2 8" id="KW-0812">Transmembrane</keyword>
<keyword evidence="6" id="KW-0675">Receptor</keyword>
<dbReference type="Proteomes" id="UP000327468">
    <property type="component" value="Chromosome 23"/>
</dbReference>
<dbReference type="GO" id="GO:0004896">
    <property type="term" value="F:cytokine receptor activity"/>
    <property type="evidence" value="ECO:0007669"/>
    <property type="project" value="InterPro"/>
</dbReference>
<dbReference type="AlphaFoldDB" id="A0A5N5KL31"/>
<dbReference type="GO" id="GO:0002532">
    <property type="term" value="P:production of molecular mediator involved in inflammatory response"/>
    <property type="evidence" value="ECO:0007669"/>
    <property type="project" value="InterPro"/>
</dbReference>
<evidence type="ECO:0000256" key="1">
    <source>
        <dbReference type="ARBA" id="ARBA00004479"/>
    </source>
</evidence>
<gene>
    <name evidence="10" type="ORF">PHYPO_G00136630</name>
</gene>
<proteinExistence type="predicted"/>
<keyword evidence="4 8" id="KW-1133">Transmembrane helix</keyword>
<dbReference type="Gene3D" id="2.60.40.10">
    <property type="entry name" value="Immunoglobulins"/>
    <property type="match status" value="2"/>
</dbReference>
<dbReference type="EMBL" id="VFJC01000024">
    <property type="protein sequence ID" value="KAB5531065.1"/>
    <property type="molecule type" value="Genomic_DNA"/>
</dbReference>
<dbReference type="CDD" id="cd00063">
    <property type="entry name" value="FN3"/>
    <property type="match status" value="1"/>
</dbReference>
<dbReference type="GO" id="GO:0016064">
    <property type="term" value="P:immunoglobulin mediated immune response"/>
    <property type="evidence" value="ECO:0007669"/>
    <property type="project" value="TreeGrafter"/>
</dbReference>
<accession>A0A5N5KL31</accession>
<feature type="domain" description="Fibronectin type-III" evidence="9">
    <location>
        <begin position="180"/>
        <end position="284"/>
    </location>
</feature>
<keyword evidence="7" id="KW-0325">Glycoprotein</keyword>
<keyword evidence="5 8" id="KW-0472">Membrane</keyword>
<evidence type="ECO:0000256" key="2">
    <source>
        <dbReference type="ARBA" id="ARBA00022692"/>
    </source>
</evidence>
<dbReference type="PANTHER" id="PTHR23037">
    <property type="entry name" value="CYTOKINE RECEPTOR"/>
    <property type="match status" value="1"/>
</dbReference>
<dbReference type="Pfam" id="PF09238">
    <property type="entry name" value="IL4Ra_N"/>
    <property type="match status" value="1"/>
</dbReference>
<evidence type="ECO:0000256" key="7">
    <source>
        <dbReference type="ARBA" id="ARBA00023180"/>
    </source>
</evidence>
<keyword evidence="11" id="KW-1185">Reference proteome</keyword>
<dbReference type="InterPro" id="IPR036116">
    <property type="entry name" value="FN3_sf"/>
</dbReference>
<dbReference type="GO" id="GO:0009897">
    <property type="term" value="C:external side of plasma membrane"/>
    <property type="evidence" value="ECO:0007669"/>
    <property type="project" value="TreeGrafter"/>
</dbReference>
<dbReference type="PROSITE" id="PS50853">
    <property type="entry name" value="FN3"/>
    <property type="match status" value="1"/>
</dbReference>
<dbReference type="InterPro" id="IPR013783">
    <property type="entry name" value="Ig-like_fold"/>
</dbReference>
<dbReference type="SUPFAM" id="SSF49265">
    <property type="entry name" value="Fibronectin type III"/>
    <property type="match status" value="2"/>
</dbReference>
<name>A0A5N5KL31_PANHP</name>
<sequence length="629" mass="70564">MGGVNPPYDFPQNCCSSVVPVKAEKHAHFAQSRNGEDNLEVTLFCLLIVQKHRVYRMGAVILILHLGLLISFGFTESSEDHPRAEPNLDLECLNDYLTEMVCRLTSDQLETCSEYSLSVSRDTTKYELFACDFKQFNSSACECSIEVPSGFVIMENFSVNVSRRKNLLFSQNVSTTENIKPKKPFIVSVNQTKNGDFLVVWDSVYRTEDSTFSSDLITELIYYVEGNKGSIKNVTVTKEQQEYRLLGRNLESNSNYIVMARVRSRLNSRFSDYSDPYRFTTPSSPKDVLKIIIPILCIILIICIFTSYYSYNKILTEWWDKIPTPKIATSFVKQVPNLLLFQNDFSSVRLDSSKLVQPGEKTRPASSLVDVRGENSLNSLGKNGSSAEVIYGQTGNESSEENSNENNTQWELVRASQSTNLCQMPMSNKYYKNLNSNSDDCNVQSECGNSSGVSNKFYMFSVSDKFHNPAISHFMNDFNESENVFPGLAKNLDPVIPTDFEYGPCTGCSGSENASPTQFTPSSNDIAVVPGYQSINEVIDCASTDHAFISSHNDINLIMEKLICSKIPQNTSCQTTIIPVENGYKDFQSLLRNSEEQQSLTTEPELKHLCGPALHISPGIQIDSSYHRV</sequence>